<dbReference type="CDD" id="cd07067">
    <property type="entry name" value="HP_PGM_like"/>
    <property type="match status" value="1"/>
</dbReference>
<reference evidence="1 2" key="1">
    <citation type="journal article" date="2018" name="ISME J.">
        <title>Endosymbiont genomes yield clues of tubeworm success.</title>
        <authorList>
            <person name="Li Y."/>
            <person name="Liles M.R."/>
            <person name="Halanych K.M."/>
        </authorList>
    </citation>
    <scope>NUCLEOTIDE SEQUENCE [LARGE SCALE GENOMIC DNA]</scope>
    <source>
        <strain evidence="1">A1464</strain>
    </source>
</reference>
<dbReference type="EMBL" id="QFXC01000008">
    <property type="protein sequence ID" value="RDH83890.1"/>
    <property type="molecule type" value="Genomic_DNA"/>
</dbReference>
<comment type="caution">
    <text evidence="1">The sequence shown here is derived from an EMBL/GenBank/DDBJ whole genome shotgun (WGS) entry which is preliminary data.</text>
</comment>
<dbReference type="Proteomes" id="UP000254266">
    <property type="component" value="Unassembled WGS sequence"/>
</dbReference>
<dbReference type="AlphaFoldDB" id="A0A370DH75"/>
<dbReference type="Gene3D" id="3.40.50.1240">
    <property type="entry name" value="Phosphoglycerate mutase-like"/>
    <property type="match status" value="1"/>
</dbReference>
<evidence type="ECO:0000313" key="2">
    <source>
        <dbReference type="Proteomes" id="UP000254266"/>
    </source>
</evidence>
<name>A0A370DH75_9GAMM</name>
<gene>
    <name evidence="1" type="ORF">DIZ80_07070</name>
</gene>
<keyword evidence="2" id="KW-1185">Reference proteome</keyword>
<dbReference type="InterPro" id="IPR013078">
    <property type="entry name" value="His_Pase_superF_clade-1"/>
</dbReference>
<dbReference type="PANTHER" id="PTHR47623:SF1">
    <property type="entry name" value="OS09G0287300 PROTEIN"/>
    <property type="match status" value="1"/>
</dbReference>
<evidence type="ECO:0000313" key="1">
    <source>
        <dbReference type="EMBL" id="RDH83890.1"/>
    </source>
</evidence>
<dbReference type="SUPFAM" id="SSF53254">
    <property type="entry name" value="Phosphoglycerate mutase-like"/>
    <property type="match status" value="1"/>
</dbReference>
<sequence length="163" mass="17936">MKTVLFARHAKSNWGQEGISDFERPLNSQGEVDAPAMASYLEQCGYVIHQILSSDAARAMATATEYKNHLTPQIDILTEHSLYLASHLDIADVVKNISAKNSTVMIVGHNPGMSEIVDYYVDGSVDDMPTCSVAIVQFDVSNWKDVKVASGDLLAFEYPKKLI</sequence>
<protein>
    <recommendedName>
        <fullName evidence="3">Phosphohistidine phosphatase</fullName>
    </recommendedName>
</protein>
<organism evidence="1 2">
    <name type="scientific">endosymbiont of Galathealinum brachiosum</name>
    <dbReference type="NCBI Taxonomy" id="2200906"/>
    <lineage>
        <taxon>Bacteria</taxon>
        <taxon>Pseudomonadati</taxon>
        <taxon>Pseudomonadota</taxon>
        <taxon>Gammaproteobacteria</taxon>
        <taxon>sulfur-oxidizing symbionts</taxon>
    </lineage>
</organism>
<dbReference type="InterPro" id="IPR029033">
    <property type="entry name" value="His_PPase_superfam"/>
</dbReference>
<evidence type="ECO:0008006" key="3">
    <source>
        <dbReference type="Google" id="ProtNLM"/>
    </source>
</evidence>
<proteinExistence type="predicted"/>
<dbReference type="PANTHER" id="PTHR47623">
    <property type="entry name" value="OS09G0287300 PROTEIN"/>
    <property type="match status" value="1"/>
</dbReference>
<accession>A0A370DH75</accession>
<dbReference type="Pfam" id="PF00300">
    <property type="entry name" value="His_Phos_1"/>
    <property type="match status" value="1"/>
</dbReference>